<evidence type="ECO:0000256" key="9">
    <source>
        <dbReference type="ARBA" id="ARBA00022842"/>
    </source>
</evidence>
<comment type="catalytic activity">
    <reaction evidence="11">
        <text>L-threonyl-[protein] + FAD = FMN-L-threonyl-[protein] + AMP + H(+)</text>
        <dbReference type="Rhea" id="RHEA:36847"/>
        <dbReference type="Rhea" id="RHEA-COMP:11060"/>
        <dbReference type="Rhea" id="RHEA-COMP:11061"/>
        <dbReference type="ChEBI" id="CHEBI:15378"/>
        <dbReference type="ChEBI" id="CHEBI:30013"/>
        <dbReference type="ChEBI" id="CHEBI:57692"/>
        <dbReference type="ChEBI" id="CHEBI:74257"/>
        <dbReference type="ChEBI" id="CHEBI:456215"/>
        <dbReference type="EC" id="2.7.1.180"/>
    </reaction>
</comment>
<keyword evidence="9" id="KW-0460">Magnesium</keyword>
<evidence type="ECO:0000256" key="11">
    <source>
        <dbReference type="ARBA" id="ARBA00048540"/>
    </source>
</evidence>
<accession>A0A220VDQ1</accession>
<dbReference type="Proteomes" id="UP000242175">
    <property type="component" value="Chromosome large"/>
</dbReference>
<evidence type="ECO:0000256" key="7">
    <source>
        <dbReference type="ARBA" id="ARBA00022723"/>
    </source>
</evidence>
<keyword evidence="6" id="KW-0808">Transferase</keyword>
<evidence type="ECO:0000256" key="2">
    <source>
        <dbReference type="ARBA" id="ARBA00008282"/>
    </source>
</evidence>
<dbReference type="KEGG" id="pmai:CF386_05400"/>
<evidence type="ECO:0000313" key="12">
    <source>
        <dbReference type="EMBL" id="ASK78479.1"/>
    </source>
</evidence>
<dbReference type="EC" id="2.7.1.180" evidence="3"/>
<keyword evidence="5" id="KW-0285">Flavoprotein</keyword>
<protein>
    <recommendedName>
        <fullName evidence="4">FAD:protein FMN transferase</fullName>
        <ecNumber evidence="3">2.7.1.180</ecNumber>
    </recommendedName>
    <alternativeName>
        <fullName evidence="10">Flavin transferase</fullName>
    </alternativeName>
</protein>
<dbReference type="PANTHER" id="PTHR30040">
    <property type="entry name" value="THIAMINE BIOSYNTHESIS LIPOPROTEIN APBE"/>
    <property type="match status" value="1"/>
</dbReference>
<evidence type="ECO:0000313" key="13">
    <source>
        <dbReference type="Proteomes" id="UP000242175"/>
    </source>
</evidence>
<evidence type="ECO:0000256" key="6">
    <source>
        <dbReference type="ARBA" id="ARBA00022679"/>
    </source>
</evidence>
<gene>
    <name evidence="12" type="ORF">CF386_05400</name>
</gene>
<reference evidence="12 13" key="1">
    <citation type="journal article" date="2016" name="Int. J. Syst. Evol. Microbiol.">
        <title>Paraphotobacterium marinum gen. nov., sp. nov., a member of the family Vibrionaceae, isolated from surface seawater.</title>
        <authorList>
            <person name="Huang Z."/>
            <person name="Dong C."/>
            <person name="Shao Z."/>
        </authorList>
    </citation>
    <scope>NUCLEOTIDE SEQUENCE [LARGE SCALE GENOMIC DNA]</scope>
    <source>
        <strain evidence="12 13">NSCS20N07D</strain>
    </source>
</reference>
<evidence type="ECO:0000256" key="10">
    <source>
        <dbReference type="ARBA" id="ARBA00031306"/>
    </source>
</evidence>
<keyword evidence="7" id="KW-0479">Metal-binding</keyword>
<dbReference type="InterPro" id="IPR003374">
    <property type="entry name" value="ApbE-like_sf"/>
</dbReference>
<organism evidence="12 13">
    <name type="scientific">Paraphotobacterium marinum</name>
    <dbReference type="NCBI Taxonomy" id="1755811"/>
    <lineage>
        <taxon>Bacteria</taxon>
        <taxon>Pseudomonadati</taxon>
        <taxon>Pseudomonadota</taxon>
        <taxon>Gammaproteobacteria</taxon>
        <taxon>Vibrionales</taxon>
        <taxon>Vibrionaceae</taxon>
        <taxon>Paraphotobacterium</taxon>
    </lineage>
</organism>
<sequence length="215" mass="24003">MGILQQTKKIPTENEIKKTMQSVGIQRLIVKNNILIKNTDNVRINLSSLAKGYAVDLISNYLNQNNITNYLVEIGGEIRTLGKKNNGSWIVGVVKPYSSKYQSQINFKLNDLAIATSGTYHNYIIYEGEHYSHLIDPISGKPINNNIISMTVITQSCLDADGLATALELTGVEKALKIADRKNLPVYIIYKRNNKINTIASKSFEKFVKINGVKV</sequence>
<evidence type="ECO:0000256" key="5">
    <source>
        <dbReference type="ARBA" id="ARBA00022630"/>
    </source>
</evidence>
<dbReference type="GO" id="GO:0016740">
    <property type="term" value="F:transferase activity"/>
    <property type="evidence" value="ECO:0007669"/>
    <property type="project" value="UniProtKB-KW"/>
</dbReference>
<dbReference type="EMBL" id="CP022355">
    <property type="protein sequence ID" value="ASK78479.1"/>
    <property type="molecule type" value="Genomic_DNA"/>
</dbReference>
<keyword evidence="8" id="KW-0274">FAD</keyword>
<dbReference type="SUPFAM" id="SSF143631">
    <property type="entry name" value="ApbE-like"/>
    <property type="match status" value="1"/>
</dbReference>
<dbReference type="PANTHER" id="PTHR30040:SF2">
    <property type="entry name" value="FAD:PROTEIN FMN TRANSFERASE"/>
    <property type="match status" value="1"/>
</dbReference>
<proteinExistence type="inferred from homology"/>
<dbReference type="InterPro" id="IPR024932">
    <property type="entry name" value="ApbE"/>
</dbReference>
<dbReference type="OrthoDB" id="9778595at2"/>
<keyword evidence="13" id="KW-1185">Reference proteome</keyword>
<comment type="cofactor">
    <cofactor evidence="1">
        <name>Mg(2+)</name>
        <dbReference type="ChEBI" id="CHEBI:18420"/>
    </cofactor>
</comment>
<evidence type="ECO:0000256" key="3">
    <source>
        <dbReference type="ARBA" id="ARBA00011955"/>
    </source>
</evidence>
<comment type="similarity">
    <text evidence="2">Belongs to the ApbE family.</text>
</comment>
<dbReference type="Pfam" id="PF02424">
    <property type="entry name" value="ApbE"/>
    <property type="match status" value="1"/>
</dbReference>
<evidence type="ECO:0000256" key="1">
    <source>
        <dbReference type="ARBA" id="ARBA00001946"/>
    </source>
</evidence>
<evidence type="ECO:0000256" key="4">
    <source>
        <dbReference type="ARBA" id="ARBA00016337"/>
    </source>
</evidence>
<evidence type="ECO:0000256" key="8">
    <source>
        <dbReference type="ARBA" id="ARBA00022827"/>
    </source>
</evidence>
<dbReference type="Gene3D" id="3.10.520.10">
    <property type="entry name" value="ApbE-like domains"/>
    <property type="match status" value="1"/>
</dbReference>
<dbReference type="GO" id="GO:0046872">
    <property type="term" value="F:metal ion binding"/>
    <property type="evidence" value="ECO:0007669"/>
    <property type="project" value="UniProtKB-KW"/>
</dbReference>
<name>A0A220VDQ1_9GAMM</name>
<dbReference type="AlphaFoldDB" id="A0A220VDQ1"/>